<feature type="disulfide bond" evidence="7">
    <location>
        <begin position="358"/>
        <end position="392"/>
    </location>
</feature>
<evidence type="ECO:0000256" key="1">
    <source>
        <dbReference type="ARBA" id="ARBA00001913"/>
    </source>
</evidence>
<keyword evidence="4 8" id="KW-0378">Hydrolase</keyword>
<sequence>MLPFHTRQVSGSSPTKPQIFSVQSLRLLYSRPVLRWLPYLFALVLTLYLFTPFLFGYARDSFPAPALHDGLPAEPAVLSYRAQKIRDAYIHAYSSYKQDAWEWDELKPLSGGKDNNFNGWAVSVFDSLDTMLIMGLHDLFHEGLEIVEKTTFYIDPENYVPFFETIIRYLGGLLSAYALSGEPILLKKADELGKALLPAFNTPSGLPMFAVNPMTGATRGGWTPGVLWSEALSNQMEYKYLAHLTGNAEYFERTEKIMDIMYNATIPAGQFPTQWDASTGKPINQHFSVGAYADSAHEYLLKQWLLTGRTEPKTKELYLRVVDSIIDTLLYVTPKRKLLYVTDTTNASPSFKFEHLSCFLPGLLALGVDTLDLPLPTKERHSWAAEGIATTCWLTYADQASGLGPDEMTMSHETPFASAKWTTQLADWEAAGRPGGVPPGLGNTKPERSAVARDYNAYKTSYLLRPETVESFYILWRTTGAEIWRERAWTIFESIEKHARLERGYASVSTVDTLPVSHLDEMPSFFLAETLKYLYLMFVDQDIVPLDKYVFNTEAHPLPIFEWSAKERTQYKIPPKAGPTKNPFKKPEQSGTDAVRRFT</sequence>
<evidence type="ECO:0000256" key="5">
    <source>
        <dbReference type="ARBA" id="ARBA00023157"/>
    </source>
</evidence>
<dbReference type="EC" id="3.2.1.-" evidence="8"/>
<evidence type="ECO:0000313" key="11">
    <source>
        <dbReference type="EMBL" id="KAJ7308551.1"/>
    </source>
</evidence>
<accession>A0AAD6Z543</accession>
<dbReference type="PANTHER" id="PTHR11742">
    <property type="entry name" value="MANNOSYL-OLIGOSACCHARIDE ALPHA-1,2-MANNOSIDASE-RELATED"/>
    <property type="match status" value="1"/>
</dbReference>
<dbReference type="GO" id="GO:0036503">
    <property type="term" value="P:ERAD pathway"/>
    <property type="evidence" value="ECO:0007669"/>
    <property type="project" value="UniProtKB-ARBA"/>
</dbReference>
<keyword evidence="10" id="KW-0812">Transmembrane</keyword>
<comment type="pathway">
    <text evidence="2">Protein modification; protein glycosylation.</text>
</comment>
<dbReference type="GO" id="GO:0004571">
    <property type="term" value="F:mannosyl-oligosaccharide 1,2-alpha-mannosidase activity"/>
    <property type="evidence" value="ECO:0007669"/>
    <property type="project" value="InterPro"/>
</dbReference>
<proteinExistence type="inferred from homology"/>
<comment type="cofactor">
    <cofactor evidence="1 6">
        <name>Ca(2+)</name>
        <dbReference type="ChEBI" id="CHEBI:29108"/>
    </cofactor>
</comment>
<dbReference type="InterPro" id="IPR012341">
    <property type="entry name" value="6hp_glycosidase-like_sf"/>
</dbReference>
<comment type="caution">
    <text evidence="11">The sequence shown here is derived from an EMBL/GenBank/DDBJ whole genome shotgun (WGS) entry which is preliminary data.</text>
</comment>
<dbReference type="InterPro" id="IPR050749">
    <property type="entry name" value="Glycosyl_Hydrolase_47"/>
</dbReference>
<organism evidence="11 12">
    <name type="scientific">Mycena albidolilacea</name>
    <dbReference type="NCBI Taxonomy" id="1033008"/>
    <lineage>
        <taxon>Eukaryota</taxon>
        <taxon>Fungi</taxon>
        <taxon>Dikarya</taxon>
        <taxon>Basidiomycota</taxon>
        <taxon>Agaricomycotina</taxon>
        <taxon>Agaricomycetes</taxon>
        <taxon>Agaricomycetidae</taxon>
        <taxon>Agaricales</taxon>
        <taxon>Marasmiineae</taxon>
        <taxon>Mycenaceae</taxon>
        <taxon>Mycena</taxon>
    </lineage>
</organism>
<keyword evidence="10" id="KW-1133">Transmembrane helix</keyword>
<evidence type="ECO:0000256" key="2">
    <source>
        <dbReference type="ARBA" id="ARBA00004922"/>
    </source>
</evidence>
<evidence type="ECO:0000256" key="4">
    <source>
        <dbReference type="ARBA" id="ARBA00022801"/>
    </source>
</evidence>
<dbReference type="PRINTS" id="PR00747">
    <property type="entry name" value="GLYHDRLASE47"/>
</dbReference>
<evidence type="ECO:0000313" key="12">
    <source>
        <dbReference type="Proteomes" id="UP001218218"/>
    </source>
</evidence>
<dbReference type="GO" id="GO:0005975">
    <property type="term" value="P:carbohydrate metabolic process"/>
    <property type="evidence" value="ECO:0007669"/>
    <property type="project" value="InterPro"/>
</dbReference>
<evidence type="ECO:0000256" key="9">
    <source>
        <dbReference type="SAM" id="MobiDB-lite"/>
    </source>
</evidence>
<dbReference type="Gene3D" id="1.50.10.10">
    <property type="match status" value="1"/>
</dbReference>
<dbReference type="GO" id="GO:0005509">
    <property type="term" value="F:calcium ion binding"/>
    <property type="evidence" value="ECO:0007669"/>
    <property type="project" value="InterPro"/>
</dbReference>
<gene>
    <name evidence="11" type="ORF">DFH08DRAFT_900206</name>
</gene>
<evidence type="ECO:0000256" key="7">
    <source>
        <dbReference type="PIRSR" id="PIRSR601382-3"/>
    </source>
</evidence>
<feature type="binding site" evidence="6">
    <location>
        <position position="553"/>
    </location>
    <ligand>
        <name>Ca(2+)</name>
        <dbReference type="ChEBI" id="CHEBI:29108"/>
    </ligand>
</feature>
<dbReference type="InterPro" id="IPR036026">
    <property type="entry name" value="Seven-hairpin_glycosidases"/>
</dbReference>
<dbReference type="InterPro" id="IPR001382">
    <property type="entry name" value="Glyco_hydro_47"/>
</dbReference>
<dbReference type="Proteomes" id="UP001218218">
    <property type="component" value="Unassembled WGS sequence"/>
</dbReference>
<evidence type="ECO:0000256" key="10">
    <source>
        <dbReference type="SAM" id="Phobius"/>
    </source>
</evidence>
<keyword evidence="12" id="KW-1185">Reference proteome</keyword>
<dbReference type="GO" id="GO:0016020">
    <property type="term" value="C:membrane"/>
    <property type="evidence" value="ECO:0007669"/>
    <property type="project" value="InterPro"/>
</dbReference>
<keyword evidence="5 7" id="KW-1015">Disulfide bond</keyword>
<keyword evidence="6" id="KW-0479">Metal-binding</keyword>
<comment type="similarity">
    <text evidence="3 8">Belongs to the glycosyl hydrolase 47 family.</text>
</comment>
<evidence type="ECO:0000256" key="8">
    <source>
        <dbReference type="RuleBase" id="RU361193"/>
    </source>
</evidence>
<dbReference type="GO" id="GO:0005783">
    <property type="term" value="C:endoplasmic reticulum"/>
    <property type="evidence" value="ECO:0007669"/>
    <property type="project" value="TreeGrafter"/>
</dbReference>
<protein>
    <recommendedName>
        <fullName evidence="8">alpha-1,2-Mannosidase</fullName>
        <ecNumber evidence="8">3.2.1.-</ecNumber>
    </recommendedName>
</protein>
<keyword evidence="8" id="KW-0326">Glycosidase</keyword>
<reference evidence="11" key="1">
    <citation type="submission" date="2023-03" db="EMBL/GenBank/DDBJ databases">
        <title>Massive genome expansion in bonnet fungi (Mycena s.s.) driven by repeated elements and novel gene families across ecological guilds.</title>
        <authorList>
            <consortium name="Lawrence Berkeley National Laboratory"/>
            <person name="Harder C.B."/>
            <person name="Miyauchi S."/>
            <person name="Viragh M."/>
            <person name="Kuo A."/>
            <person name="Thoen E."/>
            <person name="Andreopoulos B."/>
            <person name="Lu D."/>
            <person name="Skrede I."/>
            <person name="Drula E."/>
            <person name="Henrissat B."/>
            <person name="Morin E."/>
            <person name="Kohler A."/>
            <person name="Barry K."/>
            <person name="LaButti K."/>
            <person name="Morin E."/>
            <person name="Salamov A."/>
            <person name="Lipzen A."/>
            <person name="Mereny Z."/>
            <person name="Hegedus B."/>
            <person name="Baldrian P."/>
            <person name="Stursova M."/>
            <person name="Weitz H."/>
            <person name="Taylor A."/>
            <person name="Grigoriev I.V."/>
            <person name="Nagy L.G."/>
            <person name="Martin F."/>
            <person name="Kauserud H."/>
        </authorList>
    </citation>
    <scope>NUCLEOTIDE SEQUENCE</scope>
    <source>
        <strain evidence="11">CBHHK002</strain>
    </source>
</reference>
<dbReference type="SUPFAM" id="SSF48225">
    <property type="entry name" value="Seven-hairpin glycosidases"/>
    <property type="match status" value="1"/>
</dbReference>
<keyword evidence="6" id="KW-0106">Calcium</keyword>
<feature type="transmembrane region" description="Helical" evidence="10">
    <location>
        <begin position="36"/>
        <end position="58"/>
    </location>
</feature>
<dbReference type="AlphaFoldDB" id="A0AAD6Z543"/>
<keyword evidence="10" id="KW-0472">Membrane</keyword>
<dbReference type="Pfam" id="PF01532">
    <property type="entry name" value="Glyco_hydro_47"/>
    <property type="match status" value="1"/>
</dbReference>
<name>A0AAD6Z543_9AGAR</name>
<dbReference type="EMBL" id="JARIHO010000085">
    <property type="protein sequence ID" value="KAJ7308551.1"/>
    <property type="molecule type" value="Genomic_DNA"/>
</dbReference>
<feature type="region of interest" description="Disordered" evidence="9">
    <location>
        <begin position="572"/>
        <end position="599"/>
    </location>
</feature>
<evidence type="ECO:0000256" key="3">
    <source>
        <dbReference type="ARBA" id="ARBA00007658"/>
    </source>
</evidence>
<evidence type="ECO:0000256" key="6">
    <source>
        <dbReference type="PIRSR" id="PIRSR601382-2"/>
    </source>
</evidence>